<evidence type="ECO:0000313" key="1">
    <source>
        <dbReference type="EMBL" id="CAI2198412.1"/>
    </source>
</evidence>
<comment type="caution">
    <text evidence="1">The sequence shown here is derived from an EMBL/GenBank/DDBJ whole genome shotgun (WGS) entry which is preliminary data.</text>
</comment>
<feature type="non-terminal residue" evidence="1">
    <location>
        <position position="55"/>
    </location>
</feature>
<dbReference type="Proteomes" id="UP001153678">
    <property type="component" value="Unassembled WGS sequence"/>
</dbReference>
<name>A0A9W4X069_9GLOM</name>
<keyword evidence="2" id="KW-1185">Reference proteome</keyword>
<reference evidence="1" key="1">
    <citation type="submission" date="2022-08" db="EMBL/GenBank/DDBJ databases">
        <authorList>
            <person name="Kallberg Y."/>
            <person name="Tangrot J."/>
            <person name="Rosling A."/>
        </authorList>
    </citation>
    <scope>NUCLEOTIDE SEQUENCE</scope>
    <source>
        <strain evidence="1">Wild A</strain>
    </source>
</reference>
<feature type="non-terminal residue" evidence="1">
    <location>
        <position position="1"/>
    </location>
</feature>
<dbReference type="AlphaFoldDB" id="A0A9W4X069"/>
<sequence length="55" mass="6277">PNDIFTKAAADVKKITNFFKVRNNVQDLESEITESDLSDSDDEIKCNTCQINERI</sequence>
<evidence type="ECO:0000313" key="2">
    <source>
        <dbReference type="Proteomes" id="UP001153678"/>
    </source>
</evidence>
<proteinExistence type="predicted"/>
<gene>
    <name evidence="1" type="ORF">FWILDA_LOCUS18559</name>
</gene>
<organism evidence="1 2">
    <name type="scientific">Funneliformis geosporum</name>
    <dbReference type="NCBI Taxonomy" id="1117311"/>
    <lineage>
        <taxon>Eukaryota</taxon>
        <taxon>Fungi</taxon>
        <taxon>Fungi incertae sedis</taxon>
        <taxon>Mucoromycota</taxon>
        <taxon>Glomeromycotina</taxon>
        <taxon>Glomeromycetes</taxon>
        <taxon>Glomerales</taxon>
        <taxon>Glomeraceae</taxon>
        <taxon>Funneliformis</taxon>
    </lineage>
</organism>
<protein>
    <submittedName>
        <fullName evidence="1">15026_t:CDS:1</fullName>
    </submittedName>
</protein>
<accession>A0A9W4X069</accession>
<dbReference type="EMBL" id="CAMKVN010018602">
    <property type="protein sequence ID" value="CAI2198412.1"/>
    <property type="molecule type" value="Genomic_DNA"/>
</dbReference>